<dbReference type="Gene3D" id="3.30.465.10">
    <property type="match status" value="1"/>
</dbReference>
<evidence type="ECO:0000313" key="19">
    <source>
        <dbReference type="Proteomes" id="UP000602260"/>
    </source>
</evidence>
<feature type="active site" evidence="16">
    <location>
        <position position="183"/>
    </location>
</feature>
<gene>
    <name evidence="16 18" type="primary">murB</name>
    <name evidence="18" type="ORF">H8S55_04260</name>
</gene>
<dbReference type="InterPro" id="IPR036635">
    <property type="entry name" value="MurB_C_sf"/>
</dbReference>
<dbReference type="Pfam" id="PF01565">
    <property type="entry name" value="FAD_binding_4"/>
    <property type="match status" value="1"/>
</dbReference>
<evidence type="ECO:0000256" key="2">
    <source>
        <dbReference type="ARBA" id="ARBA00003921"/>
    </source>
</evidence>
<dbReference type="GO" id="GO:0005829">
    <property type="term" value="C:cytosol"/>
    <property type="evidence" value="ECO:0007669"/>
    <property type="project" value="TreeGrafter"/>
</dbReference>
<comment type="catalytic activity">
    <reaction evidence="15 16">
        <text>UDP-N-acetyl-alpha-D-muramate + NADP(+) = UDP-N-acetyl-3-O-(1-carboxyvinyl)-alpha-D-glucosamine + NADPH + H(+)</text>
        <dbReference type="Rhea" id="RHEA:12248"/>
        <dbReference type="ChEBI" id="CHEBI:15378"/>
        <dbReference type="ChEBI" id="CHEBI:57783"/>
        <dbReference type="ChEBI" id="CHEBI:58349"/>
        <dbReference type="ChEBI" id="CHEBI:68483"/>
        <dbReference type="ChEBI" id="CHEBI:70757"/>
        <dbReference type="EC" id="1.3.1.98"/>
    </reaction>
</comment>
<dbReference type="SUPFAM" id="SSF56176">
    <property type="entry name" value="FAD-binding/transporter-associated domain-like"/>
    <property type="match status" value="1"/>
</dbReference>
<keyword evidence="8 16" id="KW-0274">FAD</keyword>
<dbReference type="InterPro" id="IPR011601">
    <property type="entry name" value="MurB_C"/>
</dbReference>
<feature type="active site" evidence="16">
    <location>
        <position position="303"/>
    </location>
</feature>
<dbReference type="GO" id="GO:0008762">
    <property type="term" value="F:UDP-N-acetylmuramate dehydrogenase activity"/>
    <property type="evidence" value="ECO:0007669"/>
    <property type="project" value="UniProtKB-UniRule"/>
</dbReference>
<dbReference type="GO" id="GO:0071555">
    <property type="term" value="P:cell wall organization"/>
    <property type="evidence" value="ECO:0007669"/>
    <property type="project" value="UniProtKB-KW"/>
</dbReference>
<comment type="pathway">
    <text evidence="4 16">Cell wall biogenesis; peptidoglycan biosynthesis.</text>
</comment>
<keyword evidence="6 16" id="KW-0132">Cell division</keyword>
<dbReference type="Pfam" id="PF02873">
    <property type="entry name" value="MurB_C"/>
    <property type="match status" value="1"/>
</dbReference>
<comment type="caution">
    <text evidence="18">The sequence shown here is derived from an EMBL/GenBank/DDBJ whole genome shotgun (WGS) entry which is preliminary data.</text>
</comment>
<accession>A0A8J6IVV7</accession>
<dbReference type="GO" id="GO:0071949">
    <property type="term" value="F:FAD binding"/>
    <property type="evidence" value="ECO:0007669"/>
    <property type="project" value="InterPro"/>
</dbReference>
<evidence type="ECO:0000256" key="14">
    <source>
        <dbReference type="ARBA" id="ARBA00023316"/>
    </source>
</evidence>
<dbReference type="InterPro" id="IPR016166">
    <property type="entry name" value="FAD-bd_PCMH"/>
</dbReference>
<comment type="subcellular location">
    <subcellularLocation>
        <location evidence="3 16">Cytoplasm</location>
    </subcellularLocation>
</comment>
<dbReference type="EMBL" id="JACOPN010000002">
    <property type="protein sequence ID" value="MBC5716539.1"/>
    <property type="molecule type" value="Genomic_DNA"/>
</dbReference>
<reference evidence="18" key="1">
    <citation type="submission" date="2020-08" db="EMBL/GenBank/DDBJ databases">
        <title>Genome public.</title>
        <authorList>
            <person name="Liu C."/>
            <person name="Sun Q."/>
        </authorList>
    </citation>
    <scope>NUCLEOTIDE SEQUENCE</scope>
    <source>
        <strain evidence="18">BX5</strain>
    </source>
</reference>
<dbReference type="EC" id="1.3.1.98" evidence="16"/>
<evidence type="ECO:0000256" key="1">
    <source>
        <dbReference type="ARBA" id="ARBA00001974"/>
    </source>
</evidence>
<evidence type="ECO:0000256" key="10">
    <source>
        <dbReference type="ARBA" id="ARBA00022960"/>
    </source>
</evidence>
<feature type="active site" description="Proton donor" evidence="16">
    <location>
        <position position="233"/>
    </location>
</feature>
<protein>
    <recommendedName>
        <fullName evidence="16">UDP-N-acetylenolpyruvoylglucosamine reductase</fullName>
        <ecNumber evidence="16">1.3.1.98</ecNumber>
    </recommendedName>
    <alternativeName>
        <fullName evidence="16">UDP-N-acetylmuramate dehydrogenase</fullName>
    </alternativeName>
</protein>
<dbReference type="InterPro" id="IPR016169">
    <property type="entry name" value="FAD-bd_PCMH_sub2"/>
</dbReference>
<evidence type="ECO:0000313" key="18">
    <source>
        <dbReference type="EMBL" id="MBC5716539.1"/>
    </source>
</evidence>
<comment type="similarity">
    <text evidence="16">Belongs to the MurB family.</text>
</comment>
<keyword evidence="7 16" id="KW-0285">Flavoprotein</keyword>
<keyword evidence="5 16" id="KW-0963">Cytoplasm</keyword>
<dbReference type="GO" id="GO:0009252">
    <property type="term" value="P:peptidoglycan biosynthetic process"/>
    <property type="evidence" value="ECO:0007669"/>
    <property type="project" value="UniProtKB-UniRule"/>
</dbReference>
<keyword evidence="9 16" id="KW-0521">NADP</keyword>
<evidence type="ECO:0000256" key="13">
    <source>
        <dbReference type="ARBA" id="ARBA00023306"/>
    </source>
</evidence>
<evidence type="ECO:0000256" key="15">
    <source>
        <dbReference type="ARBA" id="ARBA00048914"/>
    </source>
</evidence>
<dbReference type="HAMAP" id="MF_00037">
    <property type="entry name" value="MurB"/>
    <property type="match status" value="1"/>
</dbReference>
<dbReference type="GO" id="GO:0051301">
    <property type="term" value="P:cell division"/>
    <property type="evidence" value="ECO:0007669"/>
    <property type="project" value="UniProtKB-KW"/>
</dbReference>
<evidence type="ECO:0000256" key="6">
    <source>
        <dbReference type="ARBA" id="ARBA00022618"/>
    </source>
</evidence>
<dbReference type="PANTHER" id="PTHR21071">
    <property type="entry name" value="UDP-N-ACETYLENOLPYRUVOYLGLUCOSAMINE REDUCTASE"/>
    <property type="match status" value="1"/>
</dbReference>
<keyword evidence="13 16" id="KW-0131">Cell cycle</keyword>
<evidence type="ECO:0000256" key="5">
    <source>
        <dbReference type="ARBA" id="ARBA00022490"/>
    </source>
</evidence>
<evidence type="ECO:0000259" key="17">
    <source>
        <dbReference type="PROSITE" id="PS51387"/>
    </source>
</evidence>
<keyword evidence="10 16" id="KW-0133">Cell shape</keyword>
<sequence>MDRFEWLQQELARRCPGLEVRANEPMSRHTSFRIGGPARLMALPKSAVQAKAAVLAAREADILPFFLGNGSNLLVPDEGVERFLLQPAGRYSADPLNRVWEENGQLCAGGGVSLAMLANAAQGRALTGLEFASGIPGSVGGGVVMNAGAYGGEMAQVLVSVTALDLDGSIQTIPAESCGLGYRKSVFSDGQRLVLEARFQLSSGDPAAIRARMDELAARRKEKQPLEYPSAGSMFKRPEGYFAAALIDQCGLKGFAVGGAQVSEKHAGFVVNRGGATCADVLELVRQVQARVQEQTGVALEMEVKVLR</sequence>
<evidence type="ECO:0000256" key="3">
    <source>
        <dbReference type="ARBA" id="ARBA00004496"/>
    </source>
</evidence>
<keyword evidence="19" id="KW-1185">Reference proteome</keyword>
<dbReference type="InterPro" id="IPR036318">
    <property type="entry name" value="FAD-bd_PCMH-like_sf"/>
</dbReference>
<dbReference type="Proteomes" id="UP000602260">
    <property type="component" value="Unassembled WGS sequence"/>
</dbReference>
<keyword evidence="12 16" id="KW-0560">Oxidoreductase</keyword>
<dbReference type="Gene3D" id="3.30.43.10">
    <property type="entry name" value="Uridine Diphospho-n-acetylenolpyruvylglucosamine Reductase, domain 2"/>
    <property type="match status" value="1"/>
</dbReference>
<dbReference type="PANTHER" id="PTHR21071:SF4">
    <property type="entry name" value="UDP-N-ACETYLENOLPYRUVOYLGLUCOSAMINE REDUCTASE"/>
    <property type="match status" value="1"/>
</dbReference>
<evidence type="ECO:0000256" key="12">
    <source>
        <dbReference type="ARBA" id="ARBA00023002"/>
    </source>
</evidence>
<dbReference type="GO" id="GO:0008360">
    <property type="term" value="P:regulation of cell shape"/>
    <property type="evidence" value="ECO:0007669"/>
    <property type="project" value="UniProtKB-KW"/>
</dbReference>
<organism evidence="18 19">
    <name type="scientific">Flintibacter faecis</name>
    <dbReference type="NCBI Taxonomy" id="2763047"/>
    <lineage>
        <taxon>Bacteria</taxon>
        <taxon>Bacillati</taxon>
        <taxon>Bacillota</taxon>
        <taxon>Clostridia</taxon>
        <taxon>Eubacteriales</taxon>
        <taxon>Flintibacter</taxon>
    </lineage>
</organism>
<keyword evidence="11 16" id="KW-0573">Peptidoglycan synthesis</keyword>
<evidence type="ECO:0000256" key="8">
    <source>
        <dbReference type="ARBA" id="ARBA00022827"/>
    </source>
</evidence>
<dbReference type="InterPro" id="IPR006094">
    <property type="entry name" value="Oxid_FAD_bind_N"/>
</dbReference>
<dbReference type="AlphaFoldDB" id="A0A8J6IVV7"/>
<keyword evidence="14 16" id="KW-0961">Cell wall biogenesis/degradation</keyword>
<comment type="cofactor">
    <cofactor evidence="1 16">
        <name>FAD</name>
        <dbReference type="ChEBI" id="CHEBI:57692"/>
    </cofactor>
</comment>
<evidence type="ECO:0000256" key="11">
    <source>
        <dbReference type="ARBA" id="ARBA00022984"/>
    </source>
</evidence>
<evidence type="ECO:0000256" key="16">
    <source>
        <dbReference type="HAMAP-Rule" id="MF_00037"/>
    </source>
</evidence>
<comment type="function">
    <text evidence="2 16">Cell wall formation.</text>
</comment>
<dbReference type="NCBIfam" id="TIGR00179">
    <property type="entry name" value="murB"/>
    <property type="match status" value="1"/>
</dbReference>
<dbReference type="InterPro" id="IPR003170">
    <property type="entry name" value="MurB"/>
</dbReference>
<dbReference type="UniPathway" id="UPA00219"/>
<evidence type="ECO:0000256" key="7">
    <source>
        <dbReference type="ARBA" id="ARBA00022630"/>
    </source>
</evidence>
<evidence type="ECO:0000256" key="9">
    <source>
        <dbReference type="ARBA" id="ARBA00022857"/>
    </source>
</evidence>
<dbReference type="RefSeq" id="WP_186877961.1">
    <property type="nucleotide sequence ID" value="NZ_JACOPN010000002.1"/>
</dbReference>
<feature type="domain" description="FAD-binding PCMH-type" evidence="17">
    <location>
        <begin position="33"/>
        <end position="219"/>
    </location>
</feature>
<proteinExistence type="inferred from homology"/>
<dbReference type="NCBIfam" id="NF010480">
    <property type="entry name" value="PRK13905.1"/>
    <property type="match status" value="1"/>
</dbReference>
<evidence type="ECO:0000256" key="4">
    <source>
        <dbReference type="ARBA" id="ARBA00004752"/>
    </source>
</evidence>
<dbReference type="Gene3D" id="3.90.78.10">
    <property type="entry name" value="UDP-N-acetylenolpyruvoylglucosamine reductase, C-terminal domain"/>
    <property type="match status" value="1"/>
</dbReference>
<dbReference type="InterPro" id="IPR016167">
    <property type="entry name" value="FAD-bd_PCMH_sub1"/>
</dbReference>
<name>A0A8J6IVV7_9FIRM</name>
<dbReference type="SUPFAM" id="SSF56194">
    <property type="entry name" value="Uridine diphospho-N-Acetylenolpyruvylglucosamine reductase, MurB, C-terminal domain"/>
    <property type="match status" value="1"/>
</dbReference>
<dbReference type="PROSITE" id="PS51387">
    <property type="entry name" value="FAD_PCMH"/>
    <property type="match status" value="1"/>
</dbReference>